<feature type="binding site" evidence="2">
    <location>
        <position position="170"/>
    </location>
    <ligand>
        <name>Zn(2+)</name>
        <dbReference type="ChEBI" id="CHEBI:29105"/>
        <note>catalytic</note>
    </ligand>
</feature>
<dbReference type="GO" id="GO:0008270">
    <property type="term" value="F:zinc ion binding"/>
    <property type="evidence" value="ECO:0007669"/>
    <property type="project" value="UniProtKB-UniRule"/>
</dbReference>
<feature type="binding site" evidence="2">
    <location>
        <position position="180"/>
    </location>
    <ligand>
        <name>Zn(2+)</name>
        <dbReference type="ChEBI" id="CHEBI:29105"/>
        <note>catalytic</note>
    </ligand>
</feature>
<feature type="region of interest" description="Disordered" evidence="4">
    <location>
        <begin position="276"/>
        <end position="300"/>
    </location>
</feature>
<dbReference type="InterPro" id="IPR006026">
    <property type="entry name" value="Peptidase_Metallo"/>
</dbReference>
<evidence type="ECO:0000313" key="7">
    <source>
        <dbReference type="WBParaSite" id="PSAMB.scaffold3646size17454.g22090.t1"/>
    </source>
</evidence>
<dbReference type="Pfam" id="PF01400">
    <property type="entry name" value="Astacin"/>
    <property type="match status" value="1"/>
</dbReference>
<evidence type="ECO:0000256" key="1">
    <source>
        <dbReference type="ARBA" id="ARBA00023157"/>
    </source>
</evidence>
<keyword evidence="1" id="KW-1015">Disulfide bond</keyword>
<dbReference type="PRINTS" id="PR00480">
    <property type="entry name" value="ASTACIN"/>
</dbReference>
<proteinExistence type="predicted"/>
<keyword evidence="2 3" id="KW-0862">Zinc</keyword>
<evidence type="ECO:0000313" key="6">
    <source>
        <dbReference type="Proteomes" id="UP000887566"/>
    </source>
</evidence>
<feature type="active site" evidence="2">
    <location>
        <position position="171"/>
    </location>
</feature>
<comment type="caution">
    <text evidence="2">Lacks conserved residue(s) required for the propagation of feature annotation.</text>
</comment>
<name>A0A914WBI8_9BILA</name>
<protein>
    <recommendedName>
        <fullName evidence="3">Metalloendopeptidase</fullName>
        <ecNumber evidence="3">3.4.24.-</ecNumber>
    </recommendedName>
</protein>
<feature type="domain" description="Peptidase M12A" evidence="5">
    <location>
        <begin position="80"/>
        <end position="274"/>
    </location>
</feature>
<reference evidence="7" key="1">
    <citation type="submission" date="2022-11" db="UniProtKB">
        <authorList>
            <consortium name="WormBaseParasite"/>
        </authorList>
    </citation>
    <scope>IDENTIFICATION</scope>
</reference>
<dbReference type="PROSITE" id="PS51864">
    <property type="entry name" value="ASTACIN"/>
    <property type="match status" value="1"/>
</dbReference>
<dbReference type="InterPro" id="IPR024079">
    <property type="entry name" value="MetalloPept_cat_dom_sf"/>
</dbReference>
<organism evidence="6 7">
    <name type="scientific">Plectus sambesii</name>
    <dbReference type="NCBI Taxonomy" id="2011161"/>
    <lineage>
        <taxon>Eukaryota</taxon>
        <taxon>Metazoa</taxon>
        <taxon>Ecdysozoa</taxon>
        <taxon>Nematoda</taxon>
        <taxon>Chromadorea</taxon>
        <taxon>Plectida</taxon>
        <taxon>Plectina</taxon>
        <taxon>Plectoidea</taxon>
        <taxon>Plectidae</taxon>
        <taxon>Plectus</taxon>
    </lineage>
</organism>
<keyword evidence="2 3" id="KW-0482">Metalloprotease</keyword>
<feature type="binding site" evidence="2">
    <location>
        <position position="174"/>
    </location>
    <ligand>
        <name>Zn(2+)</name>
        <dbReference type="ChEBI" id="CHEBI:29105"/>
        <note>catalytic</note>
    </ligand>
</feature>
<dbReference type="AlphaFoldDB" id="A0A914WBI8"/>
<dbReference type="CDD" id="cd04280">
    <property type="entry name" value="ZnMc_astacin_like"/>
    <property type="match status" value="1"/>
</dbReference>
<dbReference type="WBParaSite" id="PSAMB.scaffold3646size17454.g22090.t1">
    <property type="protein sequence ID" value="PSAMB.scaffold3646size17454.g22090.t1"/>
    <property type="gene ID" value="PSAMB.scaffold3646size17454.g22090"/>
</dbReference>
<dbReference type="Gene3D" id="3.40.390.10">
    <property type="entry name" value="Collagenase (Catalytic Domain)"/>
    <property type="match status" value="1"/>
</dbReference>
<feature type="signal peptide" evidence="3">
    <location>
        <begin position="1"/>
        <end position="21"/>
    </location>
</feature>
<keyword evidence="2 3" id="KW-0479">Metal-binding</keyword>
<comment type="cofactor">
    <cofactor evidence="2 3">
        <name>Zn(2+)</name>
        <dbReference type="ChEBI" id="CHEBI:29105"/>
    </cofactor>
    <text evidence="2 3">Binds 1 zinc ion per subunit.</text>
</comment>
<evidence type="ECO:0000256" key="4">
    <source>
        <dbReference type="SAM" id="MobiDB-lite"/>
    </source>
</evidence>
<evidence type="ECO:0000259" key="5">
    <source>
        <dbReference type="PROSITE" id="PS51864"/>
    </source>
</evidence>
<dbReference type="PANTHER" id="PTHR10127">
    <property type="entry name" value="DISCOIDIN, CUB, EGF, LAMININ , AND ZINC METALLOPROTEASE DOMAIN CONTAINING"/>
    <property type="match status" value="1"/>
</dbReference>
<dbReference type="SMART" id="SM00235">
    <property type="entry name" value="ZnMc"/>
    <property type="match status" value="1"/>
</dbReference>
<evidence type="ECO:0000256" key="3">
    <source>
        <dbReference type="RuleBase" id="RU361183"/>
    </source>
</evidence>
<keyword evidence="2 3" id="KW-0378">Hydrolase</keyword>
<dbReference type="SUPFAM" id="SSF55486">
    <property type="entry name" value="Metalloproteases ('zincins'), catalytic domain"/>
    <property type="match status" value="1"/>
</dbReference>
<keyword evidence="6" id="KW-1185">Reference proteome</keyword>
<feature type="compositionally biased region" description="Polar residues" evidence="4">
    <location>
        <begin position="289"/>
        <end position="300"/>
    </location>
</feature>
<keyword evidence="2 3" id="KW-0645">Protease</keyword>
<dbReference type="EC" id="3.4.24.-" evidence="3"/>
<dbReference type="Proteomes" id="UP000887566">
    <property type="component" value="Unplaced"/>
</dbReference>
<dbReference type="PANTHER" id="PTHR10127:SF850">
    <property type="entry name" value="METALLOENDOPEPTIDASE"/>
    <property type="match status" value="1"/>
</dbReference>
<feature type="chain" id="PRO_5038171707" description="Metalloendopeptidase" evidence="3">
    <location>
        <begin position="22"/>
        <end position="335"/>
    </location>
</feature>
<accession>A0A914WBI8</accession>
<dbReference type="InterPro" id="IPR034035">
    <property type="entry name" value="Astacin-like_dom"/>
</dbReference>
<evidence type="ECO:0000256" key="2">
    <source>
        <dbReference type="PROSITE-ProRule" id="PRU01211"/>
    </source>
</evidence>
<sequence length="335" mass="37814">MARKLLIIGLLFITIAKLAESAPNPSEKDLYETMKKFLETQPDQRVKRQSAYKRPGFKKDLFEGDIVLHKKNLEGLQREATIRELTWPDGVVPYTIEISDQNAVGLIEDAFREIMDKSCLKFREKESDDQFYLKYTYGEGCASSVGRSGMPGGQEVYLGEGCFNPGTIRHETLHSLGFYHEQSRTDRDDYIKILWDNVEPGLEDQFLKSNKREVTDLGSPYDYGSIMHYPWNAFASDDTQPTITKMDGSTKGFGQRVGFSPIDLYELNKLYNCPGTGAPPKSAKPKKVGTTQKPPASVTGNSWIDRWTQKIKTKANLWLAGKIGDQLASFITGRK</sequence>
<keyword evidence="3" id="KW-0732">Signal</keyword>
<dbReference type="GO" id="GO:0004222">
    <property type="term" value="F:metalloendopeptidase activity"/>
    <property type="evidence" value="ECO:0007669"/>
    <property type="project" value="UniProtKB-UniRule"/>
</dbReference>
<dbReference type="GO" id="GO:0006508">
    <property type="term" value="P:proteolysis"/>
    <property type="evidence" value="ECO:0007669"/>
    <property type="project" value="UniProtKB-KW"/>
</dbReference>
<dbReference type="InterPro" id="IPR001506">
    <property type="entry name" value="Peptidase_M12A"/>
</dbReference>